<proteinExistence type="predicted"/>
<organism evidence="2 3">
    <name type="scientific">Paractinoplanes pyxinae</name>
    <dbReference type="NCBI Taxonomy" id="2997416"/>
    <lineage>
        <taxon>Bacteria</taxon>
        <taxon>Bacillati</taxon>
        <taxon>Actinomycetota</taxon>
        <taxon>Actinomycetes</taxon>
        <taxon>Micromonosporales</taxon>
        <taxon>Micromonosporaceae</taxon>
        <taxon>Paractinoplanes</taxon>
    </lineage>
</organism>
<dbReference type="Proteomes" id="UP001151002">
    <property type="component" value="Unassembled WGS sequence"/>
</dbReference>
<sequence>MPWEASKPPRPPSHPVDLRPLERGDRAVLDHLGQLYRYDLSDAYGLLPNADGSFNFRELDRFRLADDPKRRGWLITAAGRTAGFVLTAPAGNDGTSIAAFFVVRALRRTGVGREAAVRVINQIPGPWEIGFQRYNDGVEAFWSRVATDVAGDQWKIHDGPVPENRPPDTFITFVS</sequence>
<accession>A0ABT4B2Z4</accession>
<dbReference type="Gene3D" id="3.40.630.30">
    <property type="match status" value="1"/>
</dbReference>
<name>A0ABT4B2Z4_9ACTN</name>
<evidence type="ECO:0000313" key="3">
    <source>
        <dbReference type="Proteomes" id="UP001151002"/>
    </source>
</evidence>
<dbReference type="SUPFAM" id="SSF55729">
    <property type="entry name" value="Acyl-CoA N-acyltransferases (Nat)"/>
    <property type="match status" value="1"/>
</dbReference>
<reference evidence="2" key="1">
    <citation type="submission" date="2022-11" db="EMBL/GenBank/DDBJ databases">
        <authorList>
            <person name="Somphong A."/>
            <person name="Phongsopitanun W."/>
        </authorList>
    </citation>
    <scope>NUCLEOTIDE SEQUENCE</scope>
    <source>
        <strain evidence="2">Pm04-4</strain>
    </source>
</reference>
<dbReference type="RefSeq" id="WP_267565196.1">
    <property type="nucleotide sequence ID" value="NZ_JAPNTZ010000008.1"/>
</dbReference>
<protein>
    <recommendedName>
        <fullName evidence="4">N-acetyltransferase domain-containing protein</fullName>
    </recommendedName>
</protein>
<dbReference type="EMBL" id="JAPNTZ010000008">
    <property type="protein sequence ID" value="MCY1140858.1"/>
    <property type="molecule type" value="Genomic_DNA"/>
</dbReference>
<keyword evidence="3" id="KW-1185">Reference proteome</keyword>
<dbReference type="InterPro" id="IPR016181">
    <property type="entry name" value="Acyl_CoA_acyltransferase"/>
</dbReference>
<evidence type="ECO:0000256" key="1">
    <source>
        <dbReference type="SAM" id="MobiDB-lite"/>
    </source>
</evidence>
<feature type="region of interest" description="Disordered" evidence="1">
    <location>
        <begin position="1"/>
        <end position="20"/>
    </location>
</feature>
<comment type="caution">
    <text evidence="2">The sequence shown here is derived from an EMBL/GenBank/DDBJ whole genome shotgun (WGS) entry which is preliminary data.</text>
</comment>
<evidence type="ECO:0008006" key="4">
    <source>
        <dbReference type="Google" id="ProtNLM"/>
    </source>
</evidence>
<evidence type="ECO:0000313" key="2">
    <source>
        <dbReference type="EMBL" id="MCY1140858.1"/>
    </source>
</evidence>
<gene>
    <name evidence="2" type="ORF">OWR29_22905</name>
</gene>